<proteinExistence type="predicted"/>
<evidence type="ECO:0000313" key="1">
    <source>
        <dbReference type="EMBL" id="CCA58965.1"/>
    </source>
</evidence>
<protein>
    <submittedName>
        <fullName evidence="1">Uncharacterized protein</fullName>
    </submittedName>
</protein>
<evidence type="ECO:0000313" key="2">
    <source>
        <dbReference type="Proteomes" id="UP000006854"/>
    </source>
</evidence>
<organism evidence="1 2">
    <name type="scientific">Streptomyces venezuelae (strain ATCC 10712 / CBS 650.69 / DSM 40230 / JCM 4526 / NBRC 13096 / PD 04745)</name>
    <dbReference type="NCBI Taxonomy" id="953739"/>
    <lineage>
        <taxon>Bacteria</taxon>
        <taxon>Bacillati</taxon>
        <taxon>Actinomycetota</taxon>
        <taxon>Actinomycetes</taxon>
        <taxon>Kitasatosporales</taxon>
        <taxon>Streptomycetaceae</taxon>
        <taxon>Streptomyces</taxon>
    </lineage>
</organism>
<accession>F2R9C2</accession>
<dbReference type="KEGG" id="sve:SVEN_5679"/>
<reference evidence="1 2" key="1">
    <citation type="journal article" date="2011" name="BMC Genomics">
        <title>Genome-wide analysis of the role of GlnR in Streptomyces venezuelae provides new insights into global nitrogen regulation in actinomycetes.</title>
        <authorList>
            <person name="Pullan S.T."/>
            <person name="Bibb M.J."/>
            <person name="Merrick M."/>
        </authorList>
    </citation>
    <scope>NUCLEOTIDE SEQUENCE [LARGE SCALE GENOMIC DNA]</scope>
    <source>
        <strain evidence="1">ATCC 10712</strain>
    </source>
</reference>
<keyword evidence="2" id="KW-1185">Reference proteome</keyword>
<sequence>MRLSCPRQCPCYAAGGASQQDFGVFLLLHDLQLGAQRGEFGQQTGVAALQVVDAPNG</sequence>
<gene>
    <name evidence="1" type="ordered locus">SVEN_5679</name>
</gene>
<dbReference type="AlphaFoldDB" id="F2R9C2"/>
<dbReference type="HOGENOM" id="CLU_2994925_0_0_11"/>
<dbReference type="Proteomes" id="UP000006854">
    <property type="component" value="Chromosome"/>
</dbReference>
<dbReference type="EMBL" id="FR845719">
    <property type="protein sequence ID" value="CCA58965.1"/>
    <property type="molecule type" value="Genomic_DNA"/>
</dbReference>
<name>F2R9C2_STRVP</name>